<dbReference type="Pfam" id="PF10531">
    <property type="entry name" value="SLBB"/>
    <property type="match status" value="1"/>
</dbReference>
<evidence type="ECO:0000313" key="6">
    <source>
        <dbReference type="Proteomes" id="UP001155128"/>
    </source>
</evidence>
<dbReference type="Gene3D" id="3.30.1950.10">
    <property type="entry name" value="wza like domain"/>
    <property type="match status" value="1"/>
</dbReference>
<keyword evidence="6" id="KW-1185">Reference proteome</keyword>
<evidence type="ECO:0000259" key="3">
    <source>
        <dbReference type="Pfam" id="PF02563"/>
    </source>
</evidence>
<proteinExistence type="predicted"/>
<dbReference type="Pfam" id="PF02563">
    <property type="entry name" value="Poly_export"/>
    <property type="match status" value="1"/>
</dbReference>
<feature type="domain" description="Soluble ligand binding" evidence="4">
    <location>
        <begin position="129"/>
        <end position="181"/>
    </location>
</feature>
<sequence length="232" mass="24497">MNFKTIATIMLAICLAACGGTPRLSSQSTAVTVTDELPAPDVSETAVDLTEYRIGPTDEISVSVFNADELNREAVIDASGQFAMPLIGVVQAGGKTPSELSTEIADKLRGRFIKDPQVVVNLTEVRANVVTVDGAVTQPGIYPVIGNMTLLRAIATARGASTVADETNVVVFRTVNGEKMAAMFNLNDIRGGRVADPRVYGNDLVVVGESGTRRFLRDTGGGSILGRFIPVL</sequence>
<dbReference type="PANTHER" id="PTHR33619:SF3">
    <property type="entry name" value="POLYSACCHARIDE EXPORT PROTEIN GFCE-RELATED"/>
    <property type="match status" value="1"/>
</dbReference>
<accession>A0A9X2J239</accession>
<dbReference type="EMBL" id="JAMSHT010000001">
    <property type="protein sequence ID" value="MCM8556645.1"/>
    <property type="molecule type" value="Genomic_DNA"/>
</dbReference>
<evidence type="ECO:0000259" key="4">
    <source>
        <dbReference type="Pfam" id="PF10531"/>
    </source>
</evidence>
<evidence type="ECO:0000256" key="1">
    <source>
        <dbReference type="ARBA" id="ARBA00022729"/>
    </source>
</evidence>
<dbReference type="Proteomes" id="UP001155128">
    <property type="component" value="Unassembled WGS sequence"/>
</dbReference>
<evidence type="ECO:0000256" key="2">
    <source>
        <dbReference type="SAM" id="SignalP"/>
    </source>
</evidence>
<dbReference type="PANTHER" id="PTHR33619">
    <property type="entry name" value="POLYSACCHARIDE EXPORT PROTEIN GFCE-RELATED"/>
    <property type="match status" value="1"/>
</dbReference>
<feature type="domain" description="Polysaccharide export protein N-terminal" evidence="3">
    <location>
        <begin position="50"/>
        <end position="122"/>
    </location>
</feature>
<dbReference type="GO" id="GO:0015159">
    <property type="term" value="F:polysaccharide transmembrane transporter activity"/>
    <property type="evidence" value="ECO:0007669"/>
    <property type="project" value="InterPro"/>
</dbReference>
<keyword evidence="1 2" id="KW-0732">Signal</keyword>
<dbReference type="AlphaFoldDB" id="A0A9X2J239"/>
<dbReference type="InterPro" id="IPR049712">
    <property type="entry name" value="Poly_export"/>
</dbReference>
<dbReference type="RefSeq" id="WP_252112028.1">
    <property type="nucleotide sequence ID" value="NZ_JAMSHT010000001.1"/>
</dbReference>
<evidence type="ECO:0000313" key="5">
    <source>
        <dbReference type="EMBL" id="MCM8556645.1"/>
    </source>
</evidence>
<reference evidence="5" key="1">
    <citation type="submission" date="2022-06" db="EMBL/GenBank/DDBJ databases">
        <title>Sphingomicrobium sedimins sp. nov., a marine bacterium isolated from tidal flat.</title>
        <authorList>
            <person name="Kim C.-H."/>
            <person name="Yoo Y."/>
            <person name="Kim J.-J."/>
        </authorList>
    </citation>
    <scope>NUCLEOTIDE SEQUENCE</scope>
    <source>
        <strain evidence="5">GRR-S6-50</strain>
    </source>
</reference>
<gene>
    <name evidence="5" type="ORF">NDO55_02265</name>
</gene>
<feature type="signal peptide" evidence="2">
    <location>
        <begin position="1"/>
        <end position="19"/>
    </location>
</feature>
<feature type="chain" id="PRO_5040767307" evidence="2">
    <location>
        <begin position="20"/>
        <end position="232"/>
    </location>
</feature>
<dbReference type="InterPro" id="IPR019554">
    <property type="entry name" value="Soluble_ligand-bd"/>
</dbReference>
<organism evidence="5 6">
    <name type="scientific">Sphingomicrobium sediminis</name>
    <dbReference type="NCBI Taxonomy" id="2950949"/>
    <lineage>
        <taxon>Bacteria</taxon>
        <taxon>Pseudomonadati</taxon>
        <taxon>Pseudomonadota</taxon>
        <taxon>Alphaproteobacteria</taxon>
        <taxon>Sphingomonadales</taxon>
        <taxon>Sphingomonadaceae</taxon>
        <taxon>Sphingomicrobium</taxon>
    </lineage>
</organism>
<comment type="caution">
    <text evidence="5">The sequence shown here is derived from an EMBL/GenBank/DDBJ whole genome shotgun (WGS) entry which is preliminary data.</text>
</comment>
<name>A0A9X2J239_9SPHN</name>
<protein>
    <submittedName>
        <fullName evidence="5">Polysaccharide export protein</fullName>
    </submittedName>
</protein>
<dbReference type="InterPro" id="IPR003715">
    <property type="entry name" value="Poly_export_N"/>
</dbReference>